<dbReference type="InterPro" id="IPR036770">
    <property type="entry name" value="Ankyrin_rpt-contain_sf"/>
</dbReference>
<dbReference type="Proteomes" id="UP000277580">
    <property type="component" value="Unassembled WGS sequence"/>
</dbReference>
<dbReference type="AlphaFoldDB" id="A0A3N4KL03"/>
<keyword evidence="2" id="KW-1185">Reference proteome</keyword>
<protein>
    <submittedName>
        <fullName evidence="1">Uncharacterized protein</fullName>
    </submittedName>
</protein>
<dbReference type="OrthoDB" id="10303101at2759"/>
<reference evidence="1 2" key="1">
    <citation type="journal article" date="2018" name="Nat. Ecol. Evol.">
        <title>Pezizomycetes genomes reveal the molecular basis of ectomycorrhizal truffle lifestyle.</title>
        <authorList>
            <person name="Murat C."/>
            <person name="Payen T."/>
            <person name="Noel B."/>
            <person name="Kuo A."/>
            <person name="Morin E."/>
            <person name="Chen J."/>
            <person name="Kohler A."/>
            <person name="Krizsan K."/>
            <person name="Balestrini R."/>
            <person name="Da Silva C."/>
            <person name="Montanini B."/>
            <person name="Hainaut M."/>
            <person name="Levati E."/>
            <person name="Barry K.W."/>
            <person name="Belfiori B."/>
            <person name="Cichocki N."/>
            <person name="Clum A."/>
            <person name="Dockter R.B."/>
            <person name="Fauchery L."/>
            <person name="Guy J."/>
            <person name="Iotti M."/>
            <person name="Le Tacon F."/>
            <person name="Lindquist E.A."/>
            <person name="Lipzen A."/>
            <person name="Malagnac F."/>
            <person name="Mello A."/>
            <person name="Molinier V."/>
            <person name="Miyauchi S."/>
            <person name="Poulain J."/>
            <person name="Riccioni C."/>
            <person name="Rubini A."/>
            <person name="Sitrit Y."/>
            <person name="Splivallo R."/>
            <person name="Traeger S."/>
            <person name="Wang M."/>
            <person name="Zifcakova L."/>
            <person name="Wipf D."/>
            <person name="Zambonelli A."/>
            <person name="Paolocci F."/>
            <person name="Nowrousian M."/>
            <person name="Ottonello S."/>
            <person name="Baldrian P."/>
            <person name="Spatafora J.W."/>
            <person name="Henrissat B."/>
            <person name="Nagy L.G."/>
            <person name="Aury J.M."/>
            <person name="Wincker P."/>
            <person name="Grigoriev I.V."/>
            <person name="Bonfante P."/>
            <person name="Martin F.M."/>
        </authorList>
    </citation>
    <scope>NUCLEOTIDE SEQUENCE [LARGE SCALE GENOMIC DNA]</scope>
    <source>
        <strain evidence="1 2">CCBAS932</strain>
    </source>
</reference>
<dbReference type="Pfam" id="PF13637">
    <property type="entry name" value="Ank_4"/>
    <property type="match status" value="1"/>
</dbReference>
<dbReference type="Gene3D" id="1.25.40.20">
    <property type="entry name" value="Ankyrin repeat-containing domain"/>
    <property type="match status" value="1"/>
</dbReference>
<organism evidence="1 2">
    <name type="scientific">Morchella conica CCBAS932</name>
    <dbReference type="NCBI Taxonomy" id="1392247"/>
    <lineage>
        <taxon>Eukaryota</taxon>
        <taxon>Fungi</taxon>
        <taxon>Dikarya</taxon>
        <taxon>Ascomycota</taxon>
        <taxon>Pezizomycotina</taxon>
        <taxon>Pezizomycetes</taxon>
        <taxon>Pezizales</taxon>
        <taxon>Morchellaceae</taxon>
        <taxon>Morchella</taxon>
    </lineage>
</organism>
<dbReference type="SUPFAM" id="SSF48403">
    <property type="entry name" value="Ankyrin repeat"/>
    <property type="match status" value="1"/>
</dbReference>
<dbReference type="InParanoid" id="A0A3N4KL03"/>
<evidence type="ECO:0000313" key="1">
    <source>
        <dbReference type="EMBL" id="RPB09011.1"/>
    </source>
</evidence>
<sequence>MATNSSITSLAYHGPTCTHLDGVYNTVCHASTPQSSKLIHLHTLMTTTPSCTLHYDPLANDSADYTGFCATFETAVARGEHDVVKYLLNAGVNPDICATGMPPLHRAIRNLDSRMVGLLGESGAAHMNIRYEGMTPLKLVARMKAPDEATEQERKMWTEKLTAVKRFVDYFVGRM</sequence>
<gene>
    <name evidence="1" type="ORF">P167DRAFT_538796</name>
</gene>
<name>A0A3N4KL03_9PEZI</name>
<dbReference type="SMART" id="SM00248">
    <property type="entry name" value="ANK"/>
    <property type="match status" value="2"/>
</dbReference>
<dbReference type="EMBL" id="ML119156">
    <property type="protein sequence ID" value="RPB09011.1"/>
    <property type="molecule type" value="Genomic_DNA"/>
</dbReference>
<accession>A0A3N4KL03</accession>
<dbReference type="InterPro" id="IPR002110">
    <property type="entry name" value="Ankyrin_rpt"/>
</dbReference>
<proteinExistence type="predicted"/>
<evidence type="ECO:0000313" key="2">
    <source>
        <dbReference type="Proteomes" id="UP000277580"/>
    </source>
</evidence>